<accession>A0A077ZWA4</accession>
<feature type="compositionally biased region" description="Low complexity" evidence="1">
    <location>
        <begin position="916"/>
        <end position="927"/>
    </location>
</feature>
<evidence type="ECO:0008006" key="4">
    <source>
        <dbReference type="Google" id="ProtNLM"/>
    </source>
</evidence>
<feature type="compositionally biased region" description="Polar residues" evidence="1">
    <location>
        <begin position="928"/>
        <end position="951"/>
    </location>
</feature>
<feature type="compositionally biased region" description="Basic and acidic residues" evidence="1">
    <location>
        <begin position="890"/>
        <end position="904"/>
    </location>
</feature>
<protein>
    <recommendedName>
        <fullName evidence="4">DBF4-type domain-containing protein</fullName>
    </recommendedName>
</protein>
<organism evidence="2 3">
    <name type="scientific">Stylonychia lemnae</name>
    <name type="common">Ciliate</name>
    <dbReference type="NCBI Taxonomy" id="5949"/>
    <lineage>
        <taxon>Eukaryota</taxon>
        <taxon>Sar</taxon>
        <taxon>Alveolata</taxon>
        <taxon>Ciliophora</taxon>
        <taxon>Intramacronucleata</taxon>
        <taxon>Spirotrichea</taxon>
        <taxon>Stichotrichia</taxon>
        <taxon>Sporadotrichida</taxon>
        <taxon>Oxytrichidae</taxon>
        <taxon>Stylonychinae</taxon>
        <taxon>Stylonychia</taxon>
    </lineage>
</organism>
<feature type="region of interest" description="Disordered" evidence="1">
    <location>
        <begin position="750"/>
        <end position="804"/>
    </location>
</feature>
<dbReference type="AlphaFoldDB" id="A0A077ZWA4"/>
<name>A0A077ZWA4_STYLE</name>
<feature type="compositionally biased region" description="Low complexity" evidence="1">
    <location>
        <begin position="790"/>
        <end position="799"/>
    </location>
</feature>
<feature type="region of interest" description="Disordered" evidence="1">
    <location>
        <begin position="869"/>
        <end position="951"/>
    </location>
</feature>
<dbReference type="OMA" id="NSEWINE"/>
<evidence type="ECO:0000256" key="1">
    <source>
        <dbReference type="SAM" id="MobiDB-lite"/>
    </source>
</evidence>
<reference evidence="2 3" key="1">
    <citation type="submission" date="2014-06" db="EMBL/GenBank/DDBJ databases">
        <authorList>
            <person name="Swart Estienne"/>
        </authorList>
    </citation>
    <scope>NUCLEOTIDE SEQUENCE [LARGE SCALE GENOMIC DNA]</scope>
    <source>
        <strain evidence="2 3">130c</strain>
    </source>
</reference>
<dbReference type="Proteomes" id="UP000039865">
    <property type="component" value="Unassembled WGS sequence"/>
</dbReference>
<dbReference type="EMBL" id="CCKQ01002764">
    <property type="protein sequence ID" value="CDW73866.1"/>
    <property type="molecule type" value="Genomic_DNA"/>
</dbReference>
<keyword evidence="3" id="KW-1185">Reference proteome</keyword>
<dbReference type="OrthoDB" id="327325at2759"/>
<proteinExistence type="predicted"/>
<gene>
    <name evidence="2" type="primary">Contig4411.g4715</name>
    <name evidence="2" type="ORF">STYLEM_2854</name>
</gene>
<sequence>MQPTIHEQLSKILLKISSDNAQSLWKLSNFNGISFTANPDEFNDVRKHREISQAVGKLKGQWRLSYGEKVNYYIMPESFFLSSQSIKEIVQSDILDRHRIHNWIKQTIANQLSQFIQQQQIELKPRKSNDNESVLKLIEKFSSMRVNEDHRNYGKIINIKDFNDAAKYLLSSYPDFHNERIHTLLVYDEQDKPNKFDAEQYIVVTKIDVPKDKNQVALMDFQDRQVFHKFEKLTQQTNHQKPKFDYHKFRIETSDSIAAVCTMEELNYFNKNSEWINEQKLKSLKKDEDKVCLSEIEGQQFVHYEQMPNLAHAHCGICRVNYTSYFEHIESKEHLNNTKAQQTVMKMIDVIFEERAKQNRWRTSPLIKQISKPLVQIEDHKMEIEQLQPPLLNLSSNQQVEHSIKFEDQQEKEELEDNMEAVFQDIDKVIAELSERSKISAQFYQEQEQRAKYNQESYIEDVNLLYQEIQQDLVQDVTAPDQKDFIIKNYDADLVNSQILQEIEEIEGKGQEDLESFVPILPKYNAKENLSTINECSEGKSQSNINIQSTSFAISKIEPESQLTLREKQEEQMNDIHQIDKETHQLKSEAEGFNQLEEDIVKNNNIPIIDNDNQENKVENHNEPQTNGQIIENSYNYTNPVLEMNDQYLQSFNQYMCVEQTITNNTFTHRQNTEFESNNKIDIFNQADSENPENLLQPQQQNQKPQSQQLSQKSQLILTGKRVEMNNIQTDKKDNTTINNTQNQLKETQITESSNHVKQEPPTIQVNTQNTSQSQQVLVKKRNDQKDNYSQQQQSQQTQPTYRRFSDANKVKQEELFPTNYQNRYQLPVQIPPKTIIQHQSQQVNYQANMSQAKIQNLFPQNLRNNHLGRSRFNLNQPKYFIKTPTSTVKQEKRKADDHLDDSKNPIQKRQKTKDSSNTRPSSNNSRQQLGLINSSGTNATISTKTGTSYI</sequence>
<evidence type="ECO:0000313" key="2">
    <source>
        <dbReference type="EMBL" id="CDW73866.1"/>
    </source>
</evidence>
<evidence type="ECO:0000313" key="3">
    <source>
        <dbReference type="Proteomes" id="UP000039865"/>
    </source>
</evidence>
<dbReference type="InParanoid" id="A0A077ZWA4"/>
<feature type="region of interest" description="Disordered" evidence="1">
    <location>
        <begin position="693"/>
        <end position="713"/>
    </location>
</feature>
<feature type="compositionally biased region" description="Low complexity" evidence="1">
    <location>
        <begin position="765"/>
        <end position="777"/>
    </location>
</feature>